<gene>
    <name evidence="2" type="primary">LOC100906778</name>
</gene>
<keyword evidence="1" id="KW-1185">Reference proteome</keyword>
<dbReference type="KEGG" id="goe:100906778"/>
<reference evidence="2" key="1">
    <citation type="submission" date="2025-08" db="UniProtKB">
        <authorList>
            <consortium name="RefSeq"/>
        </authorList>
    </citation>
    <scope>IDENTIFICATION</scope>
</reference>
<dbReference type="RefSeq" id="XP_003740056.1">
    <property type="nucleotide sequence ID" value="XM_003740008.1"/>
</dbReference>
<dbReference type="Proteomes" id="UP000694867">
    <property type="component" value="Unplaced"/>
</dbReference>
<dbReference type="GeneID" id="100906778"/>
<evidence type="ECO:0000313" key="1">
    <source>
        <dbReference type="Proteomes" id="UP000694867"/>
    </source>
</evidence>
<name>A0AAJ6QPS6_9ACAR</name>
<protein>
    <submittedName>
        <fullName evidence="2">Uncharacterized protein LOC100906778</fullName>
    </submittedName>
</protein>
<evidence type="ECO:0000313" key="2">
    <source>
        <dbReference type="RefSeq" id="XP_003740056.1"/>
    </source>
</evidence>
<accession>A0AAJ6QPS6</accession>
<sequence>MGKEPNDQMSVKFAGMRKSCVLILLVRMGWMVSAELKDSLPAMNICVFDDGPTASFIDCLIEGIDKDVVERTLVSVRELFPDSSLLETLRYVCKANNDEGDVIIDAVADNISEDDLKGAIPVVWECHDKYLV</sequence>
<proteinExistence type="predicted"/>
<organism evidence="1 2">
    <name type="scientific">Galendromus occidentalis</name>
    <name type="common">western predatory mite</name>
    <dbReference type="NCBI Taxonomy" id="34638"/>
    <lineage>
        <taxon>Eukaryota</taxon>
        <taxon>Metazoa</taxon>
        <taxon>Ecdysozoa</taxon>
        <taxon>Arthropoda</taxon>
        <taxon>Chelicerata</taxon>
        <taxon>Arachnida</taxon>
        <taxon>Acari</taxon>
        <taxon>Parasitiformes</taxon>
        <taxon>Mesostigmata</taxon>
        <taxon>Gamasina</taxon>
        <taxon>Phytoseioidea</taxon>
        <taxon>Phytoseiidae</taxon>
        <taxon>Typhlodrominae</taxon>
        <taxon>Galendromus</taxon>
    </lineage>
</organism>
<dbReference type="AlphaFoldDB" id="A0AAJ6QPS6"/>